<gene>
    <name evidence="2" type="ORF">TBRA_LOCUS4398</name>
</gene>
<sequence length="73" mass="7955">MGGLGFRTRNSPSQKTSLRWGDCCPSNLGFPISGIGSSSSSSSSRTQFPIFSRYSLPAPSNSRHYQNMVFFSV</sequence>
<feature type="region of interest" description="Disordered" evidence="1">
    <location>
        <begin position="1"/>
        <end position="20"/>
    </location>
</feature>
<organism evidence="2 3">
    <name type="scientific">Trichogramma brassicae</name>
    <dbReference type="NCBI Taxonomy" id="86971"/>
    <lineage>
        <taxon>Eukaryota</taxon>
        <taxon>Metazoa</taxon>
        <taxon>Ecdysozoa</taxon>
        <taxon>Arthropoda</taxon>
        <taxon>Hexapoda</taxon>
        <taxon>Insecta</taxon>
        <taxon>Pterygota</taxon>
        <taxon>Neoptera</taxon>
        <taxon>Endopterygota</taxon>
        <taxon>Hymenoptera</taxon>
        <taxon>Apocrita</taxon>
        <taxon>Proctotrupomorpha</taxon>
        <taxon>Chalcidoidea</taxon>
        <taxon>Trichogrammatidae</taxon>
        <taxon>Trichogramma</taxon>
    </lineage>
</organism>
<protein>
    <submittedName>
        <fullName evidence="2">Uncharacterized protein</fullName>
    </submittedName>
</protein>
<evidence type="ECO:0000313" key="3">
    <source>
        <dbReference type="Proteomes" id="UP000479190"/>
    </source>
</evidence>
<dbReference type="EMBL" id="CADCXV010000678">
    <property type="protein sequence ID" value="CAB0032460.1"/>
    <property type="molecule type" value="Genomic_DNA"/>
</dbReference>
<feature type="compositionally biased region" description="Polar residues" evidence="1">
    <location>
        <begin position="8"/>
        <end position="17"/>
    </location>
</feature>
<accession>A0A6H5IB61</accession>
<dbReference type="OrthoDB" id="7699205at2759"/>
<dbReference type="AlphaFoldDB" id="A0A6H5IB61"/>
<name>A0A6H5IB61_9HYME</name>
<keyword evidence="3" id="KW-1185">Reference proteome</keyword>
<reference evidence="2 3" key="1">
    <citation type="submission" date="2020-02" db="EMBL/GenBank/DDBJ databases">
        <authorList>
            <person name="Ferguson B K."/>
        </authorList>
    </citation>
    <scope>NUCLEOTIDE SEQUENCE [LARGE SCALE GENOMIC DNA]</scope>
</reference>
<evidence type="ECO:0000313" key="2">
    <source>
        <dbReference type="EMBL" id="CAB0032460.1"/>
    </source>
</evidence>
<proteinExistence type="predicted"/>
<evidence type="ECO:0000256" key="1">
    <source>
        <dbReference type="SAM" id="MobiDB-lite"/>
    </source>
</evidence>
<dbReference type="Proteomes" id="UP000479190">
    <property type="component" value="Unassembled WGS sequence"/>
</dbReference>